<dbReference type="GO" id="GO:0048066">
    <property type="term" value="P:developmental pigmentation"/>
    <property type="evidence" value="ECO:0007669"/>
    <property type="project" value="TreeGrafter"/>
</dbReference>
<feature type="signal peptide" evidence="16">
    <location>
        <begin position="1"/>
        <end position="22"/>
    </location>
</feature>
<feature type="transmembrane region" description="Helical" evidence="15">
    <location>
        <begin position="311"/>
        <end position="331"/>
    </location>
</feature>
<keyword evidence="11 14" id="KW-0807">Transducer</keyword>
<dbReference type="Gene3D" id="1.20.1070.10">
    <property type="entry name" value="Rhodopsin 7-helix transmembrane proteins"/>
    <property type="match status" value="1"/>
</dbReference>
<comment type="similarity">
    <text evidence="14">Belongs to the G-protein coupled receptor 1 family.</text>
</comment>
<dbReference type="GO" id="GO:0004962">
    <property type="term" value="F:endothelin receptor activity"/>
    <property type="evidence" value="ECO:0007669"/>
    <property type="project" value="InterPro"/>
</dbReference>
<keyword evidence="6 14" id="KW-0297">G-protein coupled receptor</keyword>
<dbReference type="PRINTS" id="PR00237">
    <property type="entry name" value="GPCRRHODOPSN"/>
</dbReference>
<evidence type="ECO:0000256" key="13">
    <source>
        <dbReference type="ARBA" id="ARBA00032475"/>
    </source>
</evidence>
<feature type="transmembrane region" description="Helical" evidence="15">
    <location>
        <begin position="208"/>
        <end position="229"/>
    </location>
</feature>
<evidence type="ECO:0000256" key="9">
    <source>
        <dbReference type="ARBA" id="ARBA00023157"/>
    </source>
</evidence>
<dbReference type="PROSITE" id="PS00237">
    <property type="entry name" value="G_PROTEIN_RECEP_F1_1"/>
    <property type="match status" value="1"/>
</dbReference>
<dbReference type="PANTHER" id="PTHR46099:SF3">
    <property type="entry name" value="ENDOTHELIN RECEPTOR TYPE B"/>
    <property type="match status" value="1"/>
</dbReference>
<keyword evidence="5 15" id="KW-1133">Transmembrane helix</keyword>
<feature type="transmembrane region" description="Helical" evidence="15">
    <location>
        <begin position="170"/>
        <end position="188"/>
    </location>
</feature>
<protein>
    <recommendedName>
        <fullName evidence="2">Endothelin receptor type B</fullName>
    </recommendedName>
    <alternativeName>
        <fullName evidence="13">Endothelin receptor non-selective type</fullName>
    </alternativeName>
</protein>
<feature type="chain" id="PRO_5035947267" description="Endothelin receptor type B" evidence="16">
    <location>
        <begin position="23"/>
        <end position="431"/>
    </location>
</feature>
<keyword evidence="16" id="KW-0732">Signal</keyword>
<reference evidence="18" key="1">
    <citation type="thesis" date="2020" institute="ProQuest LLC" country="789 East Eisenhower Parkway, Ann Arbor, MI, USA">
        <title>Comparative Genomics and Chromosome Evolution.</title>
        <authorList>
            <person name="Mudd A.B."/>
        </authorList>
    </citation>
    <scope>NUCLEOTIDE SEQUENCE</scope>
    <source>
        <strain evidence="18">Female2</strain>
        <tissue evidence="18">Blood</tissue>
    </source>
</reference>
<dbReference type="OrthoDB" id="10037617at2759"/>
<evidence type="ECO:0000256" key="5">
    <source>
        <dbReference type="ARBA" id="ARBA00022989"/>
    </source>
</evidence>
<evidence type="ECO:0000313" key="19">
    <source>
        <dbReference type="Proteomes" id="UP000812440"/>
    </source>
</evidence>
<dbReference type="GO" id="GO:0048484">
    <property type="term" value="P:enteric nervous system development"/>
    <property type="evidence" value="ECO:0007669"/>
    <property type="project" value="InterPro"/>
</dbReference>
<dbReference type="GO" id="GO:0008217">
    <property type="term" value="P:regulation of blood pressure"/>
    <property type="evidence" value="ECO:0007669"/>
    <property type="project" value="InterPro"/>
</dbReference>
<evidence type="ECO:0000259" key="17">
    <source>
        <dbReference type="PROSITE" id="PS50262"/>
    </source>
</evidence>
<proteinExistence type="inferred from homology"/>
<dbReference type="Proteomes" id="UP000812440">
    <property type="component" value="Chromosome 2"/>
</dbReference>
<evidence type="ECO:0000256" key="2">
    <source>
        <dbReference type="ARBA" id="ARBA00015019"/>
    </source>
</evidence>
<keyword evidence="9" id="KW-1015">Disulfide bond</keyword>
<dbReference type="EMBL" id="JAACNH010000002">
    <property type="protein sequence ID" value="KAG8452227.1"/>
    <property type="molecule type" value="Genomic_DNA"/>
</dbReference>
<dbReference type="InterPro" id="IPR000276">
    <property type="entry name" value="GPCR_Rhodpsn"/>
</dbReference>
<evidence type="ECO:0000256" key="12">
    <source>
        <dbReference type="ARBA" id="ARBA00023288"/>
    </source>
</evidence>
<dbReference type="SUPFAM" id="SSF81321">
    <property type="entry name" value="Family A G protein-coupled receptor-like"/>
    <property type="match status" value="1"/>
</dbReference>
<keyword evidence="4 14" id="KW-0812">Transmembrane</keyword>
<organism evidence="18 19">
    <name type="scientific">Hymenochirus boettgeri</name>
    <name type="common">Congo dwarf clawed frog</name>
    <dbReference type="NCBI Taxonomy" id="247094"/>
    <lineage>
        <taxon>Eukaryota</taxon>
        <taxon>Metazoa</taxon>
        <taxon>Chordata</taxon>
        <taxon>Craniata</taxon>
        <taxon>Vertebrata</taxon>
        <taxon>Euteleostomi</taxon>
        <taxon>Amphibia</taxon>
        <taxon>Batrachia</taxon>
        <taxon>Anura</taxon>
        <taxon>Pipoidea</taxon>
        <taxon>Pipidae</taxon>
        <taxon>Pipinae</taxon>
        <taxon>Hymenochirus</taxon>
    </lineage>
</organism>
<dbReference type="InterPro" id="IPR001112">
    <property type="entry name" value="ETB_rcpt"/>
</dbReference>
<keyword evidence="19" id="KW-1185">Reference proteome</keyword>
<evidence type="ECO:0000256" key="11">
    <source>
        <dbReference type="ARBA" id="ARBA00023224"/>
    </source>
</evidence>
<accession>A0A8T2KA04</accession>
<keyword evidence="10 14" id="KW-0675">Receptor</keyword>
<evidence type="ECO:0000256" key="1">
    <source>
        <dbReference type="ARBA" id="ARBA00004651"/>
    </source>
</evidence>
<feature type="domain" description="G-protein coupled receptors family 1 profile" evidence="17">
    <location>
        <begin position="109"/>
        <end position="376"/>
    </location>
</feature>
<evidence type="ECO:0000256" key="15">
    <source>
        <dbReference type="SAM" id="Phobius"/>
    </source>
</evidence>
<dbReference type="InterPro" id="IPR000499">
    <property type="entry name" value="Endthln_rcpt"/>
</dbReference>
<feature type="transmembrane region" description="Helical" evidence="15">
    <location>
        <begin position="96"/>
        <end position="117"/>
    </location>
</feature>
<feature type="transmembrane region" description="Helical" evidence="15">
    <location>
        <begin position="266"/>
        <end position="291"/>
    </location>
</feature>
<dbReference type="InterPro" id="IPR017452">
    <property type="entry name" value="GPCR_Rhodpsn_7TM"/>
</dbReference>
<evidence type="ECO:0000256" key="7">
    <source>
        <dbReference type="ARBA" id="ARBA00023136"/>
    </source>
</evidence>
<keyword evidence="7 15" id="KW-0472">Membrane</keyword>
<keyword evidence="3" id="KW-1003">Cell membrane</keyword>
<keyword evidence="8" id="KW-0564">Palmitate</keyword>
<dbReference type="Pfam" id="PF00001">
    <property type="entry name" value="7tm_1"/>
    <property type="match status" value="1"/>
</dbReference>
<feature type="transmembrane region" description="Helical" evidence="15">
    <location>
        <begin position="351"/>
        <end position="379"/>
    </location>
</feature>
<dbReference type="FunFam" id="1.20.1070.10:FF:000076">
    <property type="entry name" value="Endothelin receptor type B"/>
    <property type="match status" value="1"/>
</dbReference>
<sequence>MQNIIYHITLTTMLFSAVVSFADEHGSSENPSSNKRHSLTGALATTTKASFLRTLNINTSNPNLIANNSFENKKRMSPPMCDGQIQIKDTFRYLNTVVSCVIFIVGIIGNSALLRIIYKNTFMRNGPNIIIASLALGDLLHIIINIPIITYKVLAQNWPFGVEICKLVPFLQKVSVGITVLSLCALSIDRYLTVLSQNNNKTQGVSKLTAVGITFIWLISSVLAIPELIGYDMFVTNYKGFHLHTCMLHPVQTTDFMRFYKTYKDLWLFCFYYCFPLVLAATFYTLMTFTLLQKKNGRGIAQTDPLQRQEFAKTAFCLVFVFALCWLPLHLSRILKFTFYDEMDTKRCEFLSFLLLLDYIGFNMANLNFCINPIALYLVSTKFKNCFKSCLRCWKQSKDMRSLEAKHSCVEFKGHDHGYDNLPTTSNDTSP</sequence>
<dbReference type="GO" id="GO:0005886">
    <property type="term" value="C:plasma membrane"/>
    <property type="evidence" value="ECO:0007669"/>
    <property type="project" value="UniProtKB-SubCell"/>
</dbReference>
<gene>
    <name evidence="18" type="ORF">GDO86_004141</name>
</gene>
<evidence type="ECO:0000256" key="10">
    <source>
        <dbReference type="ARBA" id="ARBA00023170"/>
    </source>
</evidence>
<evidence type="ECO:0000256" key="3">
    <source>
        <dbReference type="ARBA" id="ARBA00022475"/>
    </source>
</evidence>
<name>A0A8T2KA04_9PIPI</name>
<keyword evidence="12" id="KW-0449">Lipoprotein</keyword>
<dbReference type="GO" id="GO:0042310">
    <property type="term" value="P:vasoconstriction"/>
    <property type="evidence" value="ECO:0007669"/>
    <property type="project" value="InterPro"/>
</dbReference>
<evidence type="ECO:0000256" key="16">
    <source>
        <dbReference type="SAM" id="SignalP"/>
    </source>
</evidence>
<evidence type="ECO:0000256" key="6">
    <source>
        <dbReference type="ARBA" id="ARBA00023040"/>
    </source>
</evidence>
<comment type="subcellular location">
    <subcellularLocation>
        <location evidence="1">Cell membrane</location>
        <topology evidence="1">Multi-pass membrane protein</topology>
    </subcellularLocation>
</comment>
<dbReference type="AlphaFoldDB" id="A0A8T2KA04"/>
<evidence type="ECO:0000256" key="4">
    <source>
        <dbReference type="ARBA" id="ARBA00022692"/>
    </source>
</evidence>
<evidence type="ECO:0000313" key="18">
    <source>
        <dbReference type="EMBL" id="KAG8452227.1"/>
    </source>
</evidence>
<dbReference type="PRINTS" id="PR00571">
    <property type="entry name" value="ENDOTHELINBR"/>
</dbReference>
<dbReference type="PANTHER" id="PTHR46099">
    <property type="entry name" value="G_PROTEIN_RECEP_F1_2 DOMAIN-CONTAINING PROTEIN"/>
    <property type="match status" value="1"/>
</dbReference>
<comment type="caution">
    <text evidence="18">The sequence shown here is derived from an EMBL/GenBank/DDBJ whole genome shotgun (WGS) entry which is preliminary data.</text>
</comment>
<evidence type="ECO:0000256" key="14">
    <source>
        <dbReference type="RuleBase" id="RU000688"/>
    </source>
</evidence>
<dbReference type="InterPro" id="IPR051193">
    <property type="entry name" value="GPCR_endothelin_rcpt"/>
</dbReference>
<evidence type="ECO:0000256" key="8">
    <source>
        <dbReference type="ARBA" id="ARBA00023139"/>
    </source>
</evidence>
<dbReference type="PRINTS" id="PR00366">
    <property type="entry name" value="ENDOTHELINR"/>
</dbReference>
<dbReference type="PROSITE" id="PS50262">
    <property type="entry name" value="G_PROTEIN_RECEP_F1_2"/>
    <property type="match status" value="1"/>
</dbReference>
<feature type="transmembrane region" description="Helical" evidence="15">
    <location>
        <begin position="129"/>
        <end position="150"/>
    </location>
</feature>